<protein>
    <submittedName>
        <fullName evidence="1">Uncharacterized protein</fullName>
    </submittedName>
</protein>
<accession>A0A9Q1F1W5</accession>
<organism evidence="1 2">
    <name type="scientific">Synaphobranchus kaupii</name>
    <name type="common">Kaup's arrowtooth eel</name>
    <dbReference type="NCBI Taxonomy" id="118154"/>
    <lineage>
        <taxon>Eukaryota</taxon>
        <taxon>Metazoa</taxon>
        <taxon>Chordata</taxon>
        <taxon>Craniata</taxon>
        <taxon>Vertebrata</taxon>
        <taxon>Euteleostomi</taxon>
        <taxon>Actinopterygii</taxon>
        <taxon>Neopterygii</taxon>
        <taxon>Teleostei</taxon>
        <taxon>Anguilliformes</taxon>
        <taxon>Synaphobranchidae</taxon>
        <taxon>Synaphobranchus</taxon>
    </lineage>
</organism>
<gene>
    <name evidence="1" type="ORF">SKAU_G00245840</name>
</gene>
<dbReference type="AlphaFoldDB" id="A0A9Q1F1W5"/>
<dbReference type="Proteomes" id="UP001152622">
    <property type="component" value="Chromosome 9"/>
</dbReference>
<name>A0A9Q1F1W5_SYNKA</name>
<evidence type="ECO:0000313" key="1">
    <source>
        <dbReference type="EMBL" id="KAJ8349454.1"/>
    </source>
</evidence>
<dbReference type="EMBL" id="JAINUF010000009">
    <property type="protein sequence ID" value="KAJ8349454.1"/>
    <property type="molecule type" value="Genomic_DNA"/>
</dbReference>
<proteinExistence type="predicted"/>
<comment type="caution">
    <text evidence="1">The sequence shown here is derived from an EMBL/GenBank/DDBJ whole genome shotgun (WGS) entry which is preliminary data.</text>
</comment>
<reference evidence="1" key="1">
    <citation type="journal article" date="2023" name="Science">
        <title>Genome structures resolve the early diversification of teleost fishes.</title>
        <authorList>
            <person name="Parey E."/>
            <person name="Louis A."/>
            <person name="Montfort J."/>
            <person name="Bouchez O."/>
            <person name="Roques C."/>
            <person name="Iampietro C."/>
            <person name="Lluch J."/>
            <person name="Castinel A."/>
            <person name="Donnadieu C."/>
            <person name="Desvignes T."/>
            <person name="Floi Bucao C."/>
            <person name="Jouanno E."/>
            <person name="Wen M."/>
            <person name="Mejri S."/>
            <person name="Dirks R."/>
            <person name="Jansen H."/>
            <person name="Henkel C."/>
            <person name="Chen W.J."/>
            <person name="Zahm M."/>
            <person name="Cabau C."/>
            <person name="Klopp C."/>
            <person name="Thompson A.W."/>
            <person name="Robinson-Rechavi M."/>
            <person name="Braasch I."/>
            <person name="Lecointre G."/>
            <person name="Bobe J."/>
            <person name="Postlethwait J.H."/>
            <person name="Berthelot C."/>
            <person name="Roest Crollius H."/>
            <person name="Guiguen Y."/>
        </authorList>
    </citation>
    <scope>NUCLEOTIDE SEQUENCE</scope>
    <source>
        <strain evidence="1">WJC10195</strain>
    </source>
</reference>
<keyword evidence="2" id="KW-1185">Reference proteome</keyword>
<sequence>MASTIMRTYQVLEFTLFMLSSGMIPDEIHQNSHNHAWTKRKLTSEEAALLSSFYKEDIEKKRSEEVTDQKG</sequence>
<evidence type="ECO:0000313" key="2">
    <source>
        <dbReference type="Proteomes" id="UP001152622"/>
    </source>
</evidence>